<keyword evidence="1" id="KW-0677">Repeat</keyword>
<dbReference type="Pfam" id="PF13041">
    <property type="entry name" value="PPR_2"/>
    <property type="match status" value="3"/>
</dbReference>
<dbReference type="AlphaFoldDB" id="A0A200QRV7"/>
<gene>
    <name evidence="3" type="ORF">BVC80_8917g24</name>
</gene>
<dbReference type="InterPro" id="IPR046848">
    <property type="entry name" value="E_motif"/>
</dbReference>
<evidence type="ECO:0000313" key="4">
    <source>
        <dbReference type="Proteomes" id="UP000195402"/>
    </source>
</evidence>
<feature type="repeat" description="PPR" evidence="2">
    <location>
        <begin position="392"/>
        <end position="426"/>
    </location>
</feature>
<sequence>MIAVTSNASNMDYAELIFAQTNQYNTFIWNSMIRGYIESSKPPRAFLFYTQMQRKNVCGDNHTYPIVLKACGLMLGLEEGREIHAEVVKRGFDLNLFVRNGLISMYCRCGKTLWARRLFDEFEERDLVSWNSMICGYIGCGEMVEAEKLFNEMPERDSFSWAMMVDAYGKRLGDVARARELFNNMPIRDLVSWNSMIAGYANIGEMVRACELFKEMPVKNVISWSIMIDVYVRHGNSKEALYLFREMLSQGIKPDKVSVVAAIQACAELGALDQGRWIKIYVQKNKIASDFVVQTALVDMFMKCGSLNEARRTFNNMLERSVISWNVMIVGLGINGYGEEALAIFAQMERQGVFMDDLTLLSVLSACNHAGLVTEGLHIFKRMTDAYGVEPKVEHYSCLVDLLGRAGRLGEAKNIIETMPVKSSSPLWGSLLAACRTQRNLTLAEFSVQKLVELQADDCGVYVLMSNIYAEEGRWEDVLRIRKLMTDRGMKKETGSSVIEVDGCVHEFVNGDKSHFLMEEIHLVIWSLSKMMFSAEL</sequence>
<protein>
    <submittedName>
        <fullName evidence="3">Pentatricopeptide repeat</fullName>
    </submittedName>
</protein>
<dbReference type="GO" id="GO:0009451">
    <property type="term" value="P:RNA modification"/>
    <property type="evidence" value="ECO:0007669"/>
    <property type="project" value="InterPro"/>
</dbReference>
<feature type="repeat" description="PPR" evidence="2">
    <location>
        <begin position="458"/>
        <end position="492"/>
    </location>
</feature>
<feature type="repeat" description="PPR" evidence="2">
    <location>
        <begin position="220"/>
        <end position="254"/>
    </location>
</feature>
<name>A0A200QRV7_MACCD</name>
<dbReference type="PROSITE" id="PS51375">
    <property type="entry name" value="PPR"/>
    <property type="match status" value="7"/>
</dbReference>
<feature type="repeat" description="PPR" evidence="2">
    <location>
        <begin position="321"/>
        <end position="355"/>
    </location>
</feature>
<evidence type="ECO:0000313" key="3">
    <source>
        <dbReference type="EMBL" id="OVA13162.1"/>
    </source>
</evidence>
<dbReference type="Pfam" id="PF01535">
    <property type="entry name" value="PPR"/>
    <property type="match status" value="3"/>
</dbReference>
<dbReference type="OMA" id="ERAPMDD"/>
<dbReference type="FunFam" id="1.25.40.10:FF:000934">
    <property type="entry name" value="Pentatricopeptide repeat-containing protein"/>
    <property type="match status" value="1"/>
</dbReference>
<dbReference type="Proteomes" id="UP000195402">
    <property type="component" value="Unassembled WGS sequence"/>
</dbReference>
<accession>A0A200QRV7</accession>
<dbReference type="Pfam" id="PF20431">
    <property type="entry name" value="E_motif"/>
    <property type="match status" value="1"/>
</dbReference>
<dbReference type="EMBL" id="MVGT01001192">
    <property type="protein sequence ID" value="OVA13162.1"/>
    <property type="molecule type" value="Genomic_DNA"/>
</dbReference>
<dbReference type="InterPro" id="IPR002885">
    <property type="entry name" value="PPR_rpt"/>
</dbReference>
<dbReference type="GO" id="GO:0003723">
    <property type="term" value="F:RNA binding"/>
    <property type="evidence" value="ECO:0007669"/>
    <property type="project" value="InterPro"/>
</dbReference>
<dbReference type="PANTHER" id="PTHR47926">
    <property type="entry name" value="PENTATRICOPEPTIDE REPEAT-CONTAINING PROTEIN"/>
    <property type="match status" value="1"/>
</dbReference>
<dbReference type="FunFam" id="1.25.40.10:FF:000348">
    <property type="entry name" value="Pentatricopeptide repeat-containing protein chloroplastic"/>
    <property type="match status" value="1"/>
</dbReference>
<dbReference type="FunFam" id="1.25.40.10:FF:000184">
    <property type="entry name" value="Pentatricopeptide repeat-containing protein, chloroplastic"/>
    <property type="match status" value="1"/>
</dbReference>
<feature type="repeat" description="PPR" evidence="2">
    <location>
        <begin position="189"/>
        <end position="219"/>
    </location>
</feature>
<dbReference type="InterPro" id="IPR011990">
    <property type="entry name" value="TPR-like_helical_dom_sf"/>
</dbReference>
<dbReference type="OrthoDB" id="185373at2759"/>
<feature type="repeat" description="PPR" evidence="2">
    <location>
        <begin position="25"/>
        <end position="59"/>
    </location>
</feature>
<dbReference type="InParanoid" id="A0A200QRV7"/>
<organism evidence="3 4">
    <name type="scientific">Macleaya cordata</name>
    <name type="common">Five-seeded plume-poppy</name>
    <name type="synonym">Bocconia cordata</name>
    <dbReference type="NCBI Taxonomy" id="56857"/>
    <lineage>
        <taxon>Eukaryota</taxon>
        <taxon>Viridiplantae</taxon>
        <taxon>Streptophyta</taxon>
        <taxon>Embryophyta</taxon>
        <taxon>Tracheophyta</taxon>
        <taxon>Spermatophyta</taxon>
        <taxon>Magnoliopsida</taxon>
        <taxon>Ranunculales</taxon>
        <taxon>Papaveraceae</taxon>
        <taxon>Papaveroideae</taxon>
        <taxon>Macleaya</taxon>
    </lineage>
</organism>
<proteinExistence type="predicted"/>
<dbReference type="NCBIfam" id="TIGR00756">
    <property type="entry name" value="PPR"/>
    <property type="match status" value="6"/>
</dbReference>
<dbReference type="InterPro" id="IPR046960">
    <property type="entry name" value="PPR_At4g14850-like_plant"/>
</dbReference>
<feature type="repeat" description="PPR" evidence="2">
    <location>
        <begin position="126"/>
        <end position="160"/>
    </location>
</feature>
<dbReference type="PANTHER" id="PTHR47926:SF499">
    <property type="entry name" value="PENTATRICOPEPTIDE REPEAT-CONTAINING PROTEIN"/>
    <property type="match status" value="1"/>
</dbReference>
<dbReference type="Gene3D" id="1.25.40.10">
    <property type="entry name" value="Tetratricopeptide repeat domain"/>
    <property type="match status" value="4"/>
</dbReference>
<dbReference type="SUPFAM" id="SSF48452">
    <property type="entry name" value="TPR-like"/>
    <property type="match status" value="1"/>
</dbReference>
<evidence type="ECO:0000256" key="1">
    <source>
        <dbReference type="ARBA" id="ARBA00022737"/>
    </source>
</evidence>
<evidence type="ECO:0000256" key="2">
    <source>
        <dbReference type="PROSITE-ProRule" id="PRU00708"/>
    </source>
</evidence>
<comment type="caution">
    <text evidence="3">The sequence shown here is derived from an EMBL/GenBank/DDBJ whole genome shotgun (WGS) entry which is preliminary data.</text>
</comment>
<keyword evidence="4" id="KW-1185">Reference proteome</keyword>
<reference evidence="3 4" key="1">
    <citation type="journal article" date="2017" name="Mol. Plant">
        <title>The Genome of Medicinal Plant Macleaya cordata Provides New Insights into Benzylisoquinoline Alkaloids Metabolism.</title>
        <authorList>
            <person name="Liu X."/>
            <person name="Liu Y."/>
            <person name="Huang P."/>
            <person name="Ma Y."/>
            <person name="Qing Z."/>
            <person name="Tang Q."/>
            <person name="Cao H."/>
            <person name="Cheng P."/>
            <person name="Zheng Y."/>
            <person name="Yuan Z."/>
            <person name="Zhou Y."/>
            <person name="Liu J."/>
            <person name="Tang Z."/>
            <person name="Zhuo Y."/>
            <person name="Zhang Y."/>
            <person name="Yu L."/>
            <person name="Huang J."/>
            <person name="Yang P."/>
            <person name="Peng Q."/>
            <person name="Zhang J."/>
            <person name="Jiang W."/>
            <person name="Zhang Z."/>
            <person name="Lin K."/>
            <person name="Ro D.K."/>
            <person name="Chen X."/>
            <person name="Xiong X."/>
            <person name="Shang Y."/>
            <person name="Huang S."/>
            <person name="Zeng J."/>
        </authorList>
    </citation>
    <scope>NUCLEOTIDE SEQUENCE [LARGE SCALE GENOMIC DNA]</scope>
    <source>
        <strain evidence="4">cv. BLH2017</strain>
        <tissue evidence="3">Root</tissue>
    </source>
</reference>